<protein>
    <submittedName>
        <fullName evidence="5">Uncharacterized protein</fullName>
    </submittedName>
</protein>
<dbReference type="GeneID" id="72997398"/>
<reference evidence="5 6" key="1">
    <citation type="submission" date="2016-05" db="EMBL/GenBank/DDBJ databases">
        <title>Genome Sequence of Pseudomonas citronellolis Strain SJTE-3, an Estrogens and Persistent Organic Pollutants degradation strain.</title>
        <authorList>
            <person name="Liang R."/>
        </authorList>
    </citation>
    <scope>NUCLEOTIDE SEQUENCE [LARGE SCALE GENOMIC DNA]</scope>
    <source>
        <strain evidence="5 6">SJTE-3</strain>
    </source>
</reference>
<dbReference type="CDD" id="cd00882">
    <property type="entry name" value="Ras_like_GTPase"/>
    <property type="match status" value="1"/>
</dbReference>
<dbReference type="AlphaFoldDB" id="A0A127MWU8"/>
<dbReference type="InterPro" id="IPR027417">
    <property type="entry name" value="P-loop_NTPase"/>
</dbReference>
<keyword evidence="3" id="KW-0378">Hydrolase</keyword>
<dbReference type="EMBL" id="CP015878">
    <property type="protein sequence ID" value="ANI16457.1"/>
    <property type="molecule type" value="Genomic_DNA"/>
</dbReference>
<evidence type="ECO:0000313" key="6">
    <source>
        <dbReference type="Proteomes" id="UP000077748"/>
    </source>
</evidence>
<dbReference type="RefSeq" id="WP_061562334.1">
    <property type="nucleotide sequence ID" value="NZ_CP014158.1"/>
</dbReference>
<dbReference type="STRING" id="53408.A9C11_21895"/>
<dbReference type="InterPro" id="IPR052705">
    <property type="entry name" value="Gliding_Motility_GTPase"/>
</dbReference>
<proteinExistence type="inferred from homology"/>
<evidence type="ECO:0000256" key="3">
    <source>
        <dbReference type="ARBA" id="ARBA00022801"/>
    </source>
</evidence>
<organism evidence="5 6">
    <name type="scientific">Pseudomonas citronellolis</name>
    <dbReference type="NCBI Taxonomy" id="53408"/>
    <lineage>
        <taxon>Bacteria</taxon>
        <taxon>Pseudomonadati</taxon>
        <taxon>Pseudomonadota</taxon>
        <taxon>Gammaproteobacteria</taxon>
        <taxon>Pseudomonadales</taxon>
        <taxon>Pseudomonadaceae</taxon>
        <taxon>Pseudomonas</taxon>
    </lineage>
</organism>
<keyword evidence="2" id="KW-0547">Nucleotide-binding</keyword>
<dbReference type="Proteomes" id="UP000077748">
    <property type="component" value="Chromosome"/>
</dbReference>
<sequence>MNQDSAPPIKVVVSGPVGSGKTTLIRNLSQIPVVDTEVPSSEAIGKANTTVALDFGRITLGATDIHLFGTPGQERFSFMWELLSEGADGLVLMLAADHPEQFGQARSILEAITSVQPVPFIVALTHCDADDQAWVPAEVAAYFDLPPQHVIATDARDRQSACDVLVQLLANDDPSPDPHHGETP</sequence>
<accession>A0A127MWU8</accession>
<keyword evidence="4" id="KW-0342">GTP-binding</keyword>
<dbReference type="Pfam" id="PF03029">
    <property type="entry name" value="ATP_bind_1"/>
    <property type="match status" value="1"/>
</dbReference>
<evidence type="ECO:0000256" key="4">
    <source>
        <dbReference type="ARBA" id="ARBA00023134"/>
    </source>
</evidence>
<gene>
    <name evidence="5" type="ORF">A9C11_21895</name>
</gene>
<evidence type="ECO:0000313" key="5">
    <source>
        <dbReference type="EMBL" id="ANI16457.1"/>
    </source>
</evidence>
<dbReference type="Gene3D" id="3.40.50.300">
    <property type="entry name" value="P-loop containing nucleotide triphosphate hydrolases"/>
    <property type="match status" value="1"/>
</dbReference>
<comment type="similarity">
    <text evidence="1">Belongs to the GPN-loop GTPase family.</text>
</comment>
<dbReference type="InterPro" id="IPR004130">
    <property type="entry name" value="Gpn"/>
</dbReference>
<dbReference type="KEGG" id="pcq:PcP3B5_43860"/>
<dbReference type="GO" id="GO:0016787">
    <property type="term" value="F:hydrolase activity"/>
    <property type="evidence" value="ECO:0007669"/>
    <property type="project" value="UniProtKB-KW"/>
</dbReference>
<dbReference type="PANTHER" id="PTHR42708:SF1">
    <property type="entry name" value="GLIDING MOTILITY PROTEIN MGLA"/>
    <property type="match status" value="1"/>
</dbReference>
<evidence type="ECO:0000256" key="1">
    <source>
        <dbReference type="ARBA" id="ARBA00005290"/>
    </source>
</evidence>
<evidence type="ECO:0000256" key="2">
    <source>
        <dbReference type="ARBA" id="ARBA00022741"/>
    </source>
</evidence>
<name>A0A127MWU8_9PSED</name>
<dbReference type="GO" id="GO:0005525">
    <property type="term" value="F:GTP binding"/>
    <property type="evidence" value="ECO:0007669"/>
    <property type="project" value="UniProtKB-KW"/>
</dbReference>
<dbReference type="PANTHER" id="PTHR42708">
    <property type="entry name" value="ATP/GTP-BINDING PROTEIN-RELATED"/>
    <property type="match status" value="1"/>
</dbReference>
<dbReference type="SUPFAM" id="SSF52540">
    <property type="entry name" value="P-loop containing nucleoside triphosphate hydrolases"/>
    <property type="match status" value="1"/>
</dbReference>